<gene>
    <name evidence="2" type="ORF">J2S76_001815</name>
</gene>
<dbReference type="InterPro" id="IPR029032">
    <property type="entry name" value="AhpD-like"/>
</dbReference>
<accession>A0ABU0DG43</accession>
<dbReference type="RefSeq" id="WP_307059649.1">
    <property type="nucleotide sequence ID" value="NZ_JAUSUH010000003.1"/>
</dbReference>
<dbReference type="InterPro" id="IPR003779">
    <property type="entry name" value="CMD-like"/>
</dbReference>
<dbReference type="Pfam" id="PF02627">
    <property type="entry name" value="CMD"/>
    <property type="match status" value="1"/>
</dbReference>
<dbReference type="PANTHER" id="PTHR34846:SF5">
    <property type="entry name" value="CARBOXYMUCONOLACTONE DECARBOXYLASE-LIKE DOMAIN-CONTAINING PROTEIN"/>
    <property type="match status" value="1"/>
</dbReference>
<evidence type="ECO:0000313" key="2">
    <source>
        <dbReference type="EMBL" id="MDQ0347391.1"/>
    </source>
</evidence>
<reference evidence="2 3" key="1">
    <citation type="submission" date="2023-07" db="EMBL/GenBank/DDBJ databases">
        <title>Genomic Encyclopedia of Type Strains, Phase IV (KMG-IV): sequencing the most valuable type-strain genomes for metagenomic binning, comparative biology and taxonomic classification.</title>
        <authorList>
            <person name="Goeker M."/>
        </authorList>
    </citation>
    <scope>NUCLEOTIDE SEQUENCE [LARGE SCALE GENOMIC DNA]</scope>
    <source>
        <strain evidence="2 3">DSM 1277</strain>
    </source>
</reference>
<proteinExistence type="predicted"/>
<keyword evidence="3" id="KW-1185">Reference proteome</keyword>
<dbReference type="Gene3D" id="1.20.1290.10">
    <property type="entry name" value="AhpD-like"/>
    <property type="match status" value="1"/>
</dbReference>
<dbReference type="Proteomes" id="UP001238467">
    <property type="component" value="Unassembled WGS sequence"/>
</dbReference>
<organism evidence="2 3">
    <name type="scientific">Ancylobacter vacuolatus</name>
    <dbReference type="NCBI Taxonomy" id="223389"/>
    <lineage>
        <taxon>Bacteria</taxon>
        <taxon>Pseudomonadati</taxon>
        <taxon>Pseudomonadota</taxon>
        <taxon>Alphaproteobacteria</taxon>
        <taxon>Hyphomicrobiales</taxon>
        <taxon>Xanthobacteraceae</taxon>
        <taxon>Ancylobacter</taxon>
    </lineage>
</organism>
<protein>
    <submittedName>
        <fullName evidence="2">AhpD family alkylhydroperoxidase</fullName>
    </submittedName>
</protein>
<dbReference type="InterPro" id="IPR004675">
    <property type="entry name" value="AhpD_core"/>
</dbReference>
<dbReference type="SUPFAM" id="SSF69118">
    <property type="entry name" value="AhpD-like"/>
    <property type="match status" value="1"/>
</dbReference>
<feature type="domain" description="Carboxymuconolactone decarboxylase-like" evidence="1">
    <location>
        <begin position="22"/>
        <end position="103"/>
    </location>
</feature>
<dbReference type="PANTHER" id="PTHR34846">
    <property type="entry name" value="4-CARBOXYMUCONOLACTONE DECARBOXYLASE FAMILY PROTEIN (AFU_ORTHOLOGUE AFUA_6G11590)"/>
    <property type="match status" value="1"/>
</dbReference>
<evidence type="ECO:0000259" key="1">
    <source>
        <dbReference type="Pfam" id="PF02627"/>
    </source>
</evidence>
<sequence>MTTPESAPAAPFSYAGLQAVAPAATAALRALSQSVDAGLDKGLVELVKIRVSQINGCAFCTAFHIALARRLGVDAAKIDLVAVWRDAGLFAPRERAALAWAEQLAGMAGGPMPEDAVARLGEVFAPDEVVHLTIAIATINAWNRIAGGLRFPPPS</sequence>
<dbReference type="EMBL" id="JAUSUH010000003">
    <property type="protein sequence ID" value="MDQ0347391.1"/>
    <property type="molecule type" value="Genomic_DNA"/>
</dbReference>
<name>A0ABU0DG43_9HYPH</name>
<evidence type="ECO:0000313" key="3">
    <source>
        <dbReference type="Proteomes" id="UP001238467"/>
    </source>
</evidence>
<dbReference type="NCBIfam" id="TIGR00778">
    <property type="entry name" value="ahpD_dom"/>
    <property type="match status" value="1"/>
</dbReference>
<comment type="caution">
    <text evidence="2">The sequence shown here is derived from an EMBL/GenBank/DDBJ whole genome shotgun (WGS) entry which is preliminary data.</text>
</comment>